<evidence type="ECO:0000256" key="3">
    <source>
        <dbReference type="ARBA" id="ARBA00023008"/>
    </source>
</evidence>
<feature type="compositionally biased region" description="Basic and acidic residues" evidence="4">
    <location>
        <begin position="169"/>
        <end position="180"/>
    </location>
</feature>
<dbReference type="RefSeq" id="WP_258790286.1">
    <property type="nucleotide sequence ID" value="NZ_JANUGQ010000029.1"/>
</dbReference>
<evidence type="ECO:0000256" key="1">
    <source>
        <dbReference type="ARBA" id="ARBA00009871"/>
    </source>
</evidence>
<accession>A0ABT2CPH0</accession>
<keyword evidence="2" id="KW-0732">Signal</keyword>
<protein>
    <submittedName>
        <fullName evidence="5">Tyrosinase cofactor</fullName>
    </submittedName>
</protein>
<keyword evidence="3" id="KW-0186">Copper</keyword>
<dbReference type="InterPro" id="IPR023199">
    <property type="entry name" value="GriE/MELC1_sf"/>
</dbReference>
<reference evidence="5" key="1">
    <citation type="submission" date="2022-08" db="EMBL/GenBank/DDBJ databases">
        <authorList>
            <person name="Somphong A."/>
            <person name="Phongsopitanun W."/>
        </authorList>
    </citation>
    <scope>NUCLEOTIDE SEQUENCE</scope>
    <source>
        <strain evidence="5">LP05-1</strain>
    </source>
</reference>
<gene>
    <name evidence="5" type="ORF">NX801_25655</name>
</gene>
<evidence type="ECO:0000313" key="5">
    <source>
        <dbReference type="EMBL" id="MCS0638972.1"/>
    </source>
</evidence>
<feature type="region of interest" description="Disordered" evidence="4">
    <location>
        <begin position="43"/>
        <end position="62"/>
    </location>
</feature>
<feature type="compositionally biased region" description="Low complexity" evidence="4">
    <location>
        <begin position="43"/>
        <end position="52"/>
    </location>
</feature>
<evidence type="ECO:0000256" key="2">
    <source>
        <dbReference type="ARBA" id="ARBA00022729"/>
    </source>
</evidence>
<dbReference type="Proteomes" id="UP001431313">
    <property type="component" value="Unassembled WGS sequence"/>
</dbReference>
<feature type="region of interest" description="Disordered" evidence="4">
    <location>
        <begin position="157"/>
        <end position="180"/>
    </location>
</feature>
<dbReference type="Gene3D" id="3.30.1880.10">
    <property type="entry name" value="protein ne1242 domain like"/>
    <property type="match status" value="1"/>
</dbReference>
<dbReference type="InterPro" id="IPR006311">
    <property type="entry name" value="TAT_signal"/>
</dbReference>
<sequence>MTPRTPFTPSTSGPVRRGVLRALFALVVTGLTGGALARIAAAPPTARPEAGAGRAGAEGGGLAGRGGFDEMYRGRRIQGRPAPARTSYHGPAYDVLIDGRPLHLMRCADGGYLSVVDHYRSCPTPLDAARAAVDELGSARLAPAAAVHGAGVRAAAAGDGGVTEEDAEETWRTSERTSGT</sequence>
<feature type="compositionally biased region" description="Gly residues" evidence="4">
    <location>
        <begin position="53"/>
        <end position="62"/>
    </location>
</feature>
<dbReference type="Pfam" id="PF06236">
    <property type="entry name" value="MelC1"/>
    <property type="match status" value="1"/>
</dbReference>
<dbReference type="EMBL" id="JANUGQ010000029">
    <property type="protein sequence ID" value="MCS0638972.1"/>
    <property type="molecule type" value="Genomic_DNA"/>
</dbReference>
<comment type="caution">
    <text evidence="5">The sequence shown here is derived from an EMBL/GenBank/DDBJ whole genome shotgun (WGS) entry which is preliminary data.</text>
</comment>
<name>A0ABT2CPH0_9ACTN</name>
<dbReference type="InterPro" id="IPR010928">
    <property type="entry name" value="MelC1"/>
</dbReference>
<dbReference type="PROSITE" id="PS51318">
    <property type="entry name" value="TAT"/>
    <property type="match status" value="1"/>
</dbReference>
<evidence type="ECO:0000256" key="4">
    <source>
        <dbReference type="SAM" id="MobiDB-lite"/>
    </source>
</evidence>
<evidence type="ECO:0000313" key="6">
    <source>
        <dbReference type="Proteomes" id="UP001431313"/>
    </source>
</evidence>
<comment type="similarity">
    <text evidence="1">Belongs to the melC1 family.</text>
</comment>
<keyword evidence="6" id="KW-1185">Reference proteome</keyword>
<proteinExistence type="inferred from homology"/>
<organism evidence="5 6">
    <name type="scientific">Streptomyces pyxinae</name>
    <dbReference type="NCBI Taxonomy" id="2970734"/>
    <lineage>
        <taxon>Bacteria</taxon>
        <taxon>Bacillati</taxon>
        <taxon>Actinomycetota</taxon>
        <taxon>Actinomycetes</taxon>
        <taxon>Kitasatosporales</taxon>
        <taxon>Streptomycetaceae</taxon>
        <taxon>Streptomyces</taxon>
    </lineage>
</organism>